<reference evidence="2" key="1">
    <citation type="journal article" date="2023" name="Nat. Plants">
        <title>Single-cell RNA sequencing provides a high-resolution roadmap for understanding the multicellular compartmentation of specialized metabolism.</title>
        <authorList>
            <person name="Sun S."/>
            <person name="Shen X."/>
            <person name="Li Y."/>
            <person name="Li Y."/>
            <person name="Wang S."/>
            <person name="Li R."/>
            <person name="Zhang H."/>
            <person name="Shen G."/>
            <person name="Guo B."/>
            <person name="Wei J."/>
            <person name="Xu J."/>
            <person name="St-Pierre B."/>
            <person name="Chen S."/>
            <person name="Sun C."/>
        </authorList>
    </citation>
    <scope>NUCLEOTIDE SEQUENCE [LARGE SCALE GENOMIC DNA]</scope>
</reference>
<evidence type="ECO:0000313" key="2">
    <source>
        <dbReference type="Proteomes" id="UP001060085"/>
    </source>
</evidence>
<gene>
    <name evidence="1" type="ORF">M9H77_28413</name>
</gene>
<dbReference type="Proteomes" id="UP001060085">
    <property type="component" value="Linkage Group LG06"/>
</dbReference>
<protein>
    <submittedName>
        <fullName evidence="1">Uncharacterized protein</fullName>
    </submittedName>
</protein>
<comment type="caution">
    <text evidence="1">The sequence shown here is derived from an EMBL/GenBank/DDBJ whole genome shotgun (WGS) entry which is preliminary data.</text>
</comment>
<proteinExistence type="predicted"/>
<keyword evidence="2" id="KW-1185">Reference proteome</keyword>
<accession>A0ACC0AFH0</accession>
<dbReference type="EMBL" id="CM044706">
    <property type="protein sequence ID" value="KAI5659620.1"/>
    <property type="molecule type" value="Genomic_DNA"/>
</dbReference>
<evidence type="ECO:0000313" key="1">
    <source>
        <dbReference type="EMBL" id="KAI5659620.1"/>
    </source>
</evidence>
<sequence length="175" mass="20548">MYELVEEWSDMESLIVSSSRSLKIKVVKGEDGITLEDGWEKFWNDNNFSPYEIYKDIVSPMKFNSPIVFCIVAIGKGCSDDKSIPWADNLELQKDKGIYFSVSQLKNCWSNERMRYKAWSKLVCAAGNTYYDPIKNKINWCKQQWEEHLKINPEAEQFVNRLLEYPTEMMILFDA</sequence>
<name>A0ACC0AFH0_CATRO</name>
<organism evidence="1 2">
    <name type="scientific">Catharanthus roseus</name>
    <name type="common">Madagascar periwinkle</name>
    <name type="synonym">Vinca rosea</name>
    <dbReference type="NCBI Taxonomy" id="4058"/>
    <lineage>
        <taxon>Eukaryota</taxon>
        <taxon>Viridiplantae</taxon>
        <taxon>Streptophyta</taxon>
        <taxon>Embryophyta</taxon>
        <taxon>Tracheophyta</taxon>
        <taxon>Spermatophyta</taxon>
        <taxon>Magnoliopsida</taxon>
        <taxon>eudicotyledons</taxon>
        <taxon>Gunneridae</taxon>
        <taxon>Pentapetalae</taxon>
        <taxon>asterids</taxon>
        <taxon>lamiids</taxon>
        <taxon>Gentianales</taxon>
        <taxon>Apocynaceae</taxon>
        <taxon>Rauvolfioideae</taxon>
        <taxon>Vinceae</taxon>
        <taxon>Catharanthinae</taxon>
        <taxon>Catharanthus</taxon>
    </lineage>
</organism>